<proteinExistence type="predicted"/>
<reference evidence="3" key="1">
    <citation type="journal article" date="2015" name="PLoS Genet.">
        <title>Genome Sequence and Transcriptome Analyses of Chrysochromulina tobin: Metabolic Tools for Enhanced Algal Fitness in the Prominent Order Prymnesiales (Haptophyceae).</title>
        <authorList>
            <person name="Hovde B.T."/>
            <person name="Deodato C.R."/>
            <person name="Hunsperger H.M."/>
            <person name="Ryken S.A."/>
            <person name="Yost W."/>
            <person name="Jha R.K."/>
            <person name="Patterson J."/>
            <person name="Monnat R.J. Jr."/>
            <person name="Barlow S.B."/>
            <person name="Starkenburg S.R."/>
            <person name="Cattolico R.A."/>
        </authorList>
    </citation>
    <scope>NUCLEOTIDE SEQUENCE</scope>
    <source>
        <strain evidence="3">CCMP291</strain>
    </source>
</reference>
<accession>A0A0M0K790</accession>
<feature type="non-terminal residue" evidence="2">
    <location>
        <position position="240"/>
    </location>
</feature>
<gene>
    <name evidence="2" type="ORF">Ctob_009006</name>
</gene>
<sequence>MAAVKADFNFAEDLKKLREKTDDWTMAQDAALAKALEGFAAKFEDKLRVADESMAEFGLNLSRAEVRLANAANGLRALSRTQFLEHRVYDEEEPAAPEEGPAAAEPVPKTEAEQQAALVRDCTALVKGGLHLIASFPLSLDAEEDENAAVPVAAVLPGHSFDELVLPFGPNKAAAAAVMSRRAPASRDDDDDESDVAMPAGKGASSKAAPPPPKPPPKPAAPPPPDEEEEEDDDEDDDPF</sequence>
<name>A0A0M0K790_9EUKA</name>
<organism evidence="2 3">
    <name type="scientific">Chrysochromulina tobinii</name>
    <dbReference type="NCBI Taxonomy" id="1460289"/>
    <lineage>
        <taxon>Eukaryota</taxon>
        <taxon>Haptista</taxon>
        <taxon>Haptophyta</taxon>
        <taxon>Prymnesiophyceae</taxon>
        <taxon>Prymnesiales</taxon>
        <taxon>Chrysochromulinaceae</taxon>
        <taxon>Chrysochromulina</taxon>
    </lineage>
</organism>
<evidence type="ECO:0000313" key="2">
    <source>
        <dbReference type="EMBL" id="KOO34263.1"/>
    </source>
</evidence>
<feature type="region of interest" description="Disordered" evidence="1">
    <location>
        <begin position="179"/>
        <end position="240"/>
    </location>
</feature>
<dbReference type="AlphaFoldDB" id="A0A0M0K790"/>
<evidence type="ECO:0000313" key="3">
    <source>
        <dbReference type="Proteomes" id="UP000037460"/>
    </source>
</evidence>
<feature type="compositionally biased region" description="Acidic residues" evidence="1">
    <location>
        <begin position="225"/>
        <end position="240"/>
    </location>
</feature>
<comment type="caution">
    <text evidence="2">The sequence shown here is derived from an EMBL/GenBank/DDBJ whole genome shotgun (WGS) entry which is preliminary data.</text>
</comment>
<feature type="region of interest" description="Disordered" evidence="1">
    <location>
        <begin position="90"/>
        <end position="114"/>
    </location>
</feature>
<protein>
    <submittedName>
        <fullName evidence="2">Uncharacterized protein</fullName>
    </submittedName>
</protein>
<dbReference type="Proteomes" id="UP000037460">
    <property type="component" value="Unassembled WGS sequence"/>
</dbReference>
<feature type="compositionally biased region" description="Low complexity" evidence="1">
    <location>
        <begin position="97"/>
        <end position="107"/>
    </location>
</feature>
<feature type="compositionally biased region" description="Pro residues" evidence="1">
    <location>
        <begin position="209"/>
        <end position="224"/>
    </location>
</feature>
<evidence type="ECO:0000256" key="1">
    <source>
        <dbReference type="SAM" id="MobiDB-lite"/>
    </source>
</evidence>
<dbReference type="EMBL" id="JWZX01001276">
    <property type="protein sequence ID" value="KOO34263.1"/>
    <property type="molecule type" value="Genomic_DNA"/>
</dbReference>
<keyword evidence="3" id="KW-1185">Reference proteome</keyword>